<keyword evidence="3" id="KW-1185">Reference proteome</keyword>
<dbReference type="SUPFAM" id="SSF54695">
    <property type="entry name" value="POZ domain"/>
    <property type="match status" value="1"/>
</dbReference>
<name>A0A8C8UJ68_PERMB</name>
<dbReference type="InterPro" id="IPR011333">
    <property type="entry name" value="SKP1/BTB/POZ_sf"/>
</dbReference>
<dbReference type="InterPro" id="IPR000210">
    <property type="entry name" value="BTB/POZ_dom"/>
</dbReference>
<accession>A0A8C8UJ68</accession>
<reference evidence="2" key="3">
    <citation type="submission" date="2025-09" db="UniProtKB">
        <authorList>
            <consortium name="Ensembl"/>
        </authorList>
    </citation>
    <scope>IDENTIFICATION</scope>
</reference>
<dbReference type="Ensembl" id="ENSPEMT00000036499.1">
    <property type="protein sequence ID" value="ENSPEMP00000033690.1"/>
    <property type="gene ID" value="ENSPEMG00000030152.1"/>
</dbReference>
<reference evidence="2" key="2">
    <citation type="submission" date="2025-08" db="UniProtKB">
        <authorList>
            <consortium name="Ensembl"/>
        </authorList>
    </citation>
    <scope>IDENTIFICATION</scope>
</reference>
<dbReference type="Proteomes" id="UP000694547">
    <property type="component" value="Chromosome 3"/>
</dbReference>
<organism evidence="2 3">
    <name type="scientific">Peromyscus maniculatus bairdii</name>
    <name type="common">Prairie deer mouse</name>
    <dbReference type="NCBI Taxonomy" id="230844"/>
    <lineage>
        <taxon>Eukaryota</taxon>
        <taxon>Metazoa</taxon>
        <taxon>Chordata</taxon>
        <taxon>Craniata</taxon>
        <taxon>Vertebrata</taxon>
        <taxon>Euteleostomi</taxon>
        <taxon>Mammalia</taxon>
        <taxon>Eutheria</taxon>
        <taxon>Euarchontoglires</taxon>
        <taxon>Glires</taxon>
        <taxon>Rodentia</taxon>
        <taxon>Myomorpha</taxon>
        <taxon>Muroidea</taxon>
        <taxon>Cricetidae</taxon>
        <taxon>Neotominae</taxon>
        <taxon>Peromyscus</taxon>
    </lineage>
</organism>
<dbReference type="Pfam" id="PF00651">
    <property type="entry name" value="BTB"/>
    <property type="match status" value="1"/>
</dbReference>
<feature type="domain" description="BTB" evidence="1">
    <location>
        <begin position="23"/>
        <end position="50"/>
    </location>
</feature>
<sequence>MDPFHACSILKQLKTMCDEGQLTDIVVEVDHGKTFSCHRNVLAAISPYFRYDDGRNLYYYPYQIIPFRPQCCPLGYDIELGQINEAKQ</sequence>
<evidence type="ECO:0000313" key="2">
    <source>
        <dbReference type="Ensembl" id="ENSPEMP00000033690.1"/>
    </source>
</evidence>
<evidence type="ECO:0000313" key="3">
    <source>
        <dbReference type="Proteomes" id="UP000694547"/>
    </source>
</evidence>
<dbReference type="AlphaFoldDB" id="A0A8C8UJ68"/>
<reference evidence="2 3" key="1">
    <citation type="submission" date="2018-10" db="EMBL/GenBank/DDBJ databases">
        <title>Improved assembly of the deer mouse Peromyscus maniculatus genome.</title>
        <authorList>
            <person name="Lassance J.-M."/>
            <person name="Hoekstra H.E."/>
        </authorList>
    </citation>
    <scope>NUCLEOTIDE SEQUENCE [LARGE SCALE GENOMIC DNA]</scope>
</reference>
<dbReference type="PROSITE" id="PS50097">
    <property type="entry name" value="BTB"/>
    <property type="match status" value="1"/>
</dbReference>
<protein>
    <recommendedName>
        <fullName evidence="1">BTB domain-containing protein</fullName>
    </recommendedName>
</protein>
<proteinExistence type="predicted"/>
<dbReference type="GeneTree" id="ENSGT00940000158653"/>
<evidence type="ECO:0000259" key="1">
    <source>
        <dbReference type="PROSITE" id="PS50097"/>
    </source>
</evidence>
<dbReference type="Gene3D" id="3.30.710.10">
    <property type="entry name" value="Potassium Channel Kv1.1, Chain A"/>
    <property type="match status" value="1"/>
</dbReference>